<dbReference type="AlphaFoldDB" id="A0A1I6XKK1"/>
<keyword evidence="4 8" id="KW-0378">Hydrolase</keyword>
<dbReference type="Gene3D" id="3.90.1680.10">
    <property type="entry name" value="SOS response associated peptidase-like"/>
    <property type="match status" value="1"/>
</dbReference>
<keyword evidence="6" id="KW-0238">DNA-binding</keyword>
<evidence type="ECO:0000313" key="9">
    <source>
        <dbReference type="EMBL" id="SFT38364.1"/>
    </source>
</evidence>
<keyword evidence="10" id="KW-1185">Reference proteome</keyword>
<dbReference type="InterPro" id="IPR003738">
    <property type="entry name" value="SRAP"/>
</dbReference>
<keyword evidence="2 8" id="KW-0645">Protease</keyword>
<evidence type="ECO:0000256" key="3">
    <source>
        <dbReference type="ARBA" id="ARBA00022763"/>
    </source>
</evidence>
<dbReference type="Pfam" id="PF02586">
    <property type="entry name" value="SRAP"/>
    <property type="match status" value="1"/>
</dbReference>
<evidence type="ECO:0000256" key="8">
    <source>
        <dbReference type="RuleBase" id="RU364100"/>
    </source>
</evidence>
<sequence>MPGRVFLTDPPAAIAAALGVSSDPMADEPSRHNIAPGQQVIALTGDGLTRMRWGMIPVGRVNARGRPVMETIVNARSETLFQKSAFAGVGRAVMPVSGWYEWTGKTRRKTAWRIRPRQGGLLLFAAITDVWTAPGGQKVPQLATVTCAPSADVRDVHDRMAVILAPGDVMRWLRGAPDALTGVMVPWPEGRLQVEMAKDVDWSGP</sequence>
<evidence type="ECO:0000313" key="10">
    <source>
        <dbReference type="Proteomes" id="UP000182466"/>
    </source>
</evidence>
<comment type="similarity">
    <text evidence="1 8">Belongs to the SOS response-associated peptidase family.</text>
</comment>
<name>A0A1I6XKK1_9RHOB</name>
<protein>
    <recommendedName>
        <fullName evidence="8">Abasic site processing protein</fullName>
        <ecNumber evidence="8">3.4.-.-</ecNumber>
    </recommendedName>
</protein>
<dbReference type="PANTHER" id="PTHR13604:SF0">
    <property type="entry name" value="ABASIC SITE PROCESSING PROTEIN HMCES"/>
    <property type="match status" value="1"/>
</dbReference>
<dbReference type="SUPFAM" id="SSF143081">
    <property type="entry name" value="BB1717-like"/>
    <property type="match status" value="1"/>
</dbReference>
<dbReference type="InterPro" id="IPR036590">
    <property type="entry name" value="SRAP-like"/>
</dbReference>
<evidence type="ECO:0000256" key="1">
    <source>
        <dbReference type="ARBA" id="ARBA00008136"/>
    </source>
</evidence>
<dbReference type="PANTHER" id="PTHR13604">
    <property type="entry name" value="DC12-RELATED"/>
    <property type="match status" value="1"/>
</dbReference>
<dbReference type="EC" id="3.4.-.-" evidence="8"/>
<dbReference type="GO" id="GO:0006508">
    <property type="term" value="P:proteolysis"/>
    <property type="evidence" value="ECO:0007669"/>
    <property type="project" value="UniProtKB-KW"/>
</dbReference>
<dbReference type="GO" id="GO:0008233">
    <property type="term" value="F:peptidase activity"/>
    <property type="evidence" value="ECO:0007669"/>
    <property type="project" value="UniProtKB-KW"/>
</dbReference>
<gene>
    <name evidence="9" type="ORF">SAMN05216236_101303</name>
</gene>
<dbReference type="GO" id="GO:0016829">
    <property type="term" value="F:lyase activity"/>
    <property type="evidence" value="ECO:0007669"/>
    <property type="project" value="UniProtKB-KW"/>
</dbReference>
<dbReference type="Proteomes" id="UP000182466">
    <property type="component" value="Unassembled WGS sequence"/>
</dbReference>
<keyword evidence="3" id="KW-0227">DNA damage</keyword>
<dbReference type="STRING" id="999627.SAMN05216236_101303"/>
<evidence type="ECO:0000256" key="6">
    <source>
        <dbReference type="ARBA" id="ARBA00023125"/>
    </source>
</evidence>
<evidence type="ECO:0000256" key="2">
    <source>
        <dbReference type="ARBA" id="ARBA00022670"/>
    </source>
</evidence>
<dbReference type="EMBL" id="FPAW01000001">
    <property type="protein sequence ID" value="SFT38364.1"/>
    <property type="molecule type" value="Genomic_DNA"/>
</dbReference>
<dbReference type="GO" id="GO:0106300">
    <property type="term" value="P:protein-DNA covalent cross-linking repair"/>
    <property type="evidence" value="ECO:0007669"/>
    <property type="project" value="InterPro"/>
</dbReference>
<dbReference type="RefSeq" id="WP_027263243.1">
    <property type="nucleotide sequence ID" value="NZ_FPAW01000001.1"/>
</dbReference>
<accession>A0A1I6XKK1</accession>
<proteinExistence type="inferred from homology"/>
<evidence type="ECO:0000256" key="5">
    <source>
        <dbReference type="ARBA" id="ARBA00023124"/>
    </source>
</evidence>
<keyword evidence="5" id="KW-0190">Covalent protein-DNA linkage</keyword>
<dbReference type="GO" id="GO:0003697">
    <property type="term" value="F:single-stranded DNA binding"/>
    <property type="evidence" value="ECO:0007669"/>
    <property type="project" value="InterPro"/>
</dbReference>
<keyword evidence="7" id="KW-0456">Lyase</keyword>
<organism evidence="9 10">
    <name type="scientific">Sedimentitalea nanhaiensis</name>
    <dbReference type="NCBI Taxonomy" id="999627"/>
    <lineage>
        <taxon>Bacteria</taxon>
        <taxon>Pseudomonadati</taxon>
        <taxon>Pseudomonadota</taxon>
        <taxon>Alphaproteobacteria</taxon>
        <taxon>Rhodobacterales</taxon>
        <taxon>Paracoccaceae</taxon>
        <taxon>Sedimentitalea</taxon>
    </lineage>
</organism>
<dbReference type="OrthoDB" id="9782620at2"/>
<evidence type="ECO:0000256" key="4">
    <source>
        <dbReference type="ARBA" id="ARBA00022801"/>
    </source>
</evidence>
<dbReference type="eggNOG" id="COG2135">
    <property type="taxonomic scope" value="Bacteria"/>
</dbReference>
<evidence type="ECO:0000256" key="7">
    <source>
        <dbReference type="ARBA" id="ARBA00023239"/>
    </source>
</evidence>
<reference evidence="9 10" key="1">
    <citation type="submission" date="2016-10" db="EMBL/GenBank/DDBJ databases">
        <authorList>
            <person name="de Groot N.N."/>
        </authorList>
    </citation>
    <scope>NUCLEOTIDE SEQUENCE [LARGE SCALE GENOMIC DNA]</scope>
    <source>
        <strain evidence="9 10">CGMCC 1.10959</strain>
    </source>
</reference>